<dbReference type="InterPro" id="IPR019489">
    <property type="entry name" value="Clp_ATPase_C"/>
</dbReference>
<dbReference type="Gene3D" id="3.40.50.300">
    <property type="entry name" value="P-loop containing nucleotide triphosphate hydrolases"/>
    <property type="match status" value="1"/>
</dbReference>
<dbReference type="AlphaFoldDB" id="A0A831Z282"/>
<keyword evidence="5" id="KW-0378">Hydrolase</keyword>
<dbReference type="EMBL" id="DSPJ01000010">
    <property type="protein sequence ID" value="HEX61612.1"/>
    <property type="molecule type" value="Genomic_DNA"/>
</dbReference>
<dbReference type="PANTHER" id="PTHR11638:SF18">
    <property type="entry name" value="HEAT SHOCK PROTEIN 104"/>
    <property type="match status" value="1"/>
</dbReference>
<dbReference type="Gene3D" id="1.10.8.60">
    <property type="match status" value="1"/>
</dbReference>
<dbReference type="InterPro" id="IPR050130">
    <property type="entry name" value="ClpA_ClpB"/>
</dbReference>
<dbReference type="Pfam" id="PF07724">
    <property type="entry name" value="AAA_2"/>
    <property type="match status" value="1"/>
</dbReference>
<evidence type="ECO:0000259" key="4">
    <source>
        <dbReference type="SMART" id="SM01086"/>
    </source>
</evidence>
<dbReference type="SUPFAM" id="SSF52540">
    <property type="entry name" value="P-loop containing nucleoside triphosphate hydrolases"/>
    <property type="match status" value="2"/>
</dbReference>
<dbReference type="PANTHER" id="PTHR11638">
    <property type="entry name" value="ATP-DEPENDENT CLP PROTEASE"/>
    <property type="match status" value="1"/>
</dbReference>
<name>A0A831Z282_UNCKA</name>
<feature type="domain" description="Clp ATPase C-terminal" evidence="4">
    <location>
        <begin position="315"/>
        <end position="414"/>
    </location>
</feature>
<dbReference type="InterPro" id="IPR027417">
    <property type="entry name" value="P-loop_NTPase"/>
</dbReference>
<sequence>MGGERPRPRFAELGGKMASKLIPPEEGPSPVRMIERRLKERLIGQDRAIREITRALERAYAGLKNPDHPVAVLAFFGPTGTGKTLAAEVLADSFPKRRVWRCSRYQECHFEITAEELQKTGEGSPKSCPAHAQRANAIVRVDRIELPNIWVIDCGGMGASLDHAVTVLVGSPPSYVGHDTPPLFTGKAPKVVLFDEAEKALLTESWHGGSSFTNILLKILDKGKIRNNHGEIVDFTNSVIILTGNLGAGEILREFHAKLGFATSGKPKKDFLHMTDEEIAEMNERIYSVVKEKAERDLAPEFLNRLDRLVVFHFLTRRDYEAILGNEIAKVQQRILQAVQGGKVPPFVLTFSPEATQFLLRESMADRRFGARPMIRVLEKRVVTPLSVLVNNKMIEAADHLEARVEKGSGEEDPGEKEMIVFYRFPPSEDPLLLSPPKLRRRRTSSPEGGSA</sequence>
<gene>
    <name evidence="5" type="ORF">ENR01_00430</name>
</gene>
<dbReference type="GO" id="GO:0005737">
    <property type="term" value="C:cytoplasm"/>
    <property type="evidence" value="ECO:0007669"/>
    <property type="project" value="TreeGrafter"/>
</dbReference>
<dbReference type="GO" id="GO:0016887">
    <property type="term" value="F:ATP hydrolysis activity"/>
    <property type="evidence" value="ECO:0007669"/>
    <property type="project" value="InterPro"/>
</dbReference>
<protein>
    <submittedName>
        <fullName evidence="5">ATP-dependent Clp protease ATP-binding subunit</fullName>
    </submittedName>
</protein>
<dbReference type="GO" id="GO:0005524">
    <property type="term" value="F:ATP binding"/>
    <property type="evidence" value="ECO:0007669"/>
    <property type="project" value="UniProtKB-KW"/>
</dbReference>
<dbReference type="SMART" id="SM01086">
    <property type="entry name" value="ClpB_D2-small"/>
    <property type="match status" value="1"/>
</dbReference>
<evidence type="ECO:0000256" key="3">
    <source>
        <dbReference type="SAM" id="MobiDB-lite"/>
    </source>
</evidence>
<evidence type="ECO:0000256" key="2">
    <source>
        <dbReference type="ARBA" id="ARBA00022840"/>
    </source>
</evidence>
<keyword evidence="2 5" id="KW-0067">ATP-binding</keyword>
<dbReference type="Pfam" id="PF10431">
    <property type="entry name" value="ClpB_D2-small"/>
    <property type="match status" value="1"/>
</dbReference>
<reference evidence="5" key="1">
    <citation type="journal article" date="2020" name="mSystems">
        <title>Genome- and Community-Level Interaction Insights into Carbon Utilization and Element Cycling Functions of Hydrothermarchaeota in Hydrothermal Sediment.</title>
        <authorList>
            <person name="Zhou Z."/>
            <person name="Liu Y."/>
            <person name="Xu W."/>
            <person name="Pan J."/>
            <person name="Luo Z.H."/>
            <person name="Li M."/>
        </authorList>
    </citation>
    <scope>NUCLEOTIDE SEQUENCE [LARGE SCALE GENOMIC DNA]</scope>
    <source>
        <strain evidence="5">SpSt-361</strain>
    </source>
</reference>
<feature type="region of interest" description="Disordered" evidence="3">
    <location>
        <begin position="427"/>
        <end position="452"/>
    </location>
</feature>
<evidence type="ECO:0000313" key="5">
    <source>
        <dbReference type="EMBL" id="HEX61612.1"/>
    </source>
</evidence>
<keyword evidence="1" id="KW-0547">Nucleotide-binding</keyword>
<dbReference type="InterPro" id="IPR003959">
    <property type="entry name" value="ATPase_AAA_core"/>
</dbReference>
<organism evidence="5">
    <name type="scientific">candidate division WWE3 bacterium</name>
    <dbReference type="NCBI Taxonomy" id="2053526"/>
    <lineage>
        <taxon>Bacteria</taxon>
        <taxon>Katanobacteria</taxon>
    </lineage>
</organism>
<keyword evidence="5" id="KW-0645">Protease</keyword>
<comment type="caution">
    <text evidence="5">The sequence shown here is derived from an EMBL/GenBank/DDBJ whole genome shotgun (WGS) entry which is preliminary data.</text>
</comment>
<dbReference type="GO" id="GO:0008233">
    <property type="term" value="F:peptidase activity"/>
    <property type="evidence" value="ECO:0007669"/>
    <property type="project" value="UniProtKB-KW"/>
</dbReference>
<accession>A0A831Z282</accession>
<dbReference type="GO" id="GO:0034605">
    <property type="term" value="P:cellular response to heat"/>
    <property type="evidence" value="ECO:0007669"/>
    <property type="project" value="TreeGrafter"/>
</dbReference>
<evidence type="ECO:0000256" key="1">
    <source>
        <dbReference type="ARBA" id="ARBA00022741"/>
    </source>
</evidence>
<dbReference type="GO" id="GO:0006508">
    <property type="term" value="P:proteolysis"/>
    <property type="evidence" value="ECO:0007669"/>
    <property type="project" value="UniProtKB-KW"/>
</dbReference>
<proteinExistence type="predicted"/>